<gene>
    <name evidence="2" type="ORF">C5468_24715</name>
</gene>
<keyword evidence="1" id="KW-0812">Transmembrane</keyword>
<dbReference type="AlphaFoldDB" id="A0A4R4IPN8"/>
<evidence type="ECO:0000313" key="2">
    <source>
        <dbReference type="EMBL" id="TDB42607.1"/>
    </source>
</evidence>
<evidence type="ECO:0000256" key="1">
    <source>
        <dbReference type="SAM" id="Phobius"/>
    </source>
</evidence>
<sequence>MGIYLGKKEASRKRFRLFAVSERKQNKIAKIYPMYIFTMNLIFFCIITLFIFLFILYFF</sequence>
<evidence type="ECO:0000313" key="3">
    <source>
        <dbReference type="Proteomes" id="UP000295550"/>
    </source>
</evidence>
<keyword evidence="1" id="KW-0472">Membrane</keyword>
<accession>A0A4R4IPN8</accession>
<feature type="transmembrane region" description="Helical" evidence="1">
    <location>
        <begin position="32"/>
        <end position="58"/>
    </location>
</feature>
<name>A0A4R4IPN8_PHOLU</name>
<dbReference type="EMBL" id="PUJX01000054">
    <property type="protein sequence ID" value="TDB42607.1"/>
    <property type="molecule type" value="Genomic_DNA"/>
</dbReference>
<comment type="caution">
    <text evidence="2">The sequence shown here is derived from an EMBL/GenBank/DDBJ whole genome shotgun (WGS) entry which is preliminary data.</text>
</comment>
<organism evidence="2 3">
    <name type="scientific">Photorhabdus luminescens subsp. mexicana</name>
    <dbReference type="NCBI Taxonomy" id="2100167"/>
    <lineage>
        <taxon>Bacteria</taxon>
        <taxon>Pseudomonadati</taxon>
        <taxon>Pseudomonadota</taxon>
        <taxon>Gammaproteobacteria</taxon>
        <taxon>Enterobacterales</taxon>
        <taxon>Morganellaceae</taxon>
        <taxon>Photorhabdus</taxon>
    </lineage>
</organism>
<reference evidence="2 3" key="1">
    <citation type="journal article" date="2019" name="Int. J. Syst. Evol. Microbiol.">
        <title>Photorhabdus khanii subsp. guanajuatensis subsp. nov., isolated from Heterorhabditis atacamensis, and Photorhabdus luminescens subsp. mexicana subsp. nov., isolated from Heterorhabditis mexicana entomopathogenic nematodes.</title>
        <authorList>
            <person name="Machado R.A.R."/>
            <person name="Bruno P."/>
            <person name="Arce C.C.M."/>
            <person name="Liechti N."/>
            <person name="Kohler A."/>
            <person name="Bernal J."/>
            <person name="Bruggmann R."/>
            <person name="Turlings T.C.J."/>
        </authorList>
    </citation>
    <scope>NUCLEOTIDE SEQUENCE [LARGE SCALE GENOMIC DNA]</scope>
    <source>
        <strain evidence="2 3">MEX47-22</strain>
    </source>
</reference>
<keyword evidence="1" id="KW-1133">Transmembrane helix</keyword>
<proteinExistence type="predicted"/>
<protein>
    <submittedName>
        <fullName evidence="2">Uncharacterized protein</fullName>
    </submittedName>
</protein>
<dbReference type="Proteomes" id="UP000295550">
    <property type="component" value="Unassembled WGS sequence"/>
</dbReference>